<keyword evidence="5" id="KW-0539">Nucleus</keyword>
<dbReference type="Proteomes" id="UP000323506">
    <property type="component" value="Chromosome A13"/>
</dbReference>
<evidence type="ECO:0000256" key="5">
    <source>
        <dbReference type="ARBA" id="ARBA00023242"/>
    </source>
</evidence>
<dbReference type="PRINTS" id="PR00404">
    <property type="entry name" value="MADSDOMAIN"/>
</dbReference>
<evidence type="ECO:0000256" key="3">
    <source>
        <dbReference type="ARBA" id="ARBA00023125"/>
    </source>
</evidence>
<keyword evidence="4" id="KW-0804">Transcription</keyword>
<evidence type="ECO:0000256" key="2">
    <source>
        <dbReference type="ARBA" id="ARBA00023015"/>
    </source>
</evidence>
<comment type="subcellular location">
    <subcellularLocation>
        <location evidence="1">Nucleus</location>
    </subcellularLocation>
</comment>
<evidence type="ECO:0000313" key="8">
    <source>
        <dbReference type="Proteomes" id="UP000323506"/>
    </source>
</evidence>
<dbReference type="InterPro" id="IPR036879">
    <property type="entry name" value="TF_MADSbox_sf"/>
</dbReference>
<evidence type="ECO:0000256" key="1">
    <source>
        <dbReference type="ARBA" id="ARBA00004123"/>
    </source>
</evidence>
<evidence type="ECO:0000256" key="4">
    <source>
        <dbReference type="ARBA" id="ARBA00023163"/>
    </source>
</evidence>
<organism evidence="7 8">
    <name type="scientific">Gossypium darwinii</name>
    <name type="common">Darwin's cotton</name>
    <name type="synonym">Gossypium barbadense var. darwinii</name>
    <dbReference type="NCBI Taxonomy" id="34276"/>
    <lineage>
        <taxon>Eukaryota</taxon>
        <taxon>Viridiplantae</taxon>
        <taxon>Streptophyta</taxon>
        <taxon>Embryophyta</taxon>
        <taxon>Tracheophyta</taxon>
        <taxon>Spermatophyta</taxon>
        <taxon>Magnoliopsida</taxon>
        <taxon>eudicotyledons</taxon>
        <taxon>Gunneridae</taxon>
        <taxon>Pentapetalae</taxon>
        <taxon>rosids</taxon>
        <taxon>malvids</taxon>
        <taxon>Malvales</taxon>
        <taxon>Malvaceae</taxon>
        <taxon>Malvoideae</taxon>
        <taxon>Gossypium</taxon>
    </lineage>
</organism>
<keyword evidence="8" id="KW-1185">Reference proteome</keyword>
<accession>A0A5D2E0H2</accession>
<proteinExistence type="predicted"/>
<reference evidence="7 8" key="1">
    <citation type="submission" date="2019-06" db="EMBL/GenBank/DDBJ databases">
        <title>WGS assembly of Gossypium darwinii.</title>
        <authorList>
            <person name="Chen Z.J."/>
            <person name="Sreedasyam A."/>
            <person name="Ando A."/>
            <person name="Song Q."/>
            <person name="De L."/>
            <person name="Hulse-Kemp A."/>
            <person name="Ding M."/>
            <person name="Ye W."/>
            <person name="Kirkbride R."/>
            <person name="Jenkins J."/>
            <person name="Plott C."/>
            <person name="Lovell J."/>
            <person name="Lin Y.-M."/>
            <person name="Vaughn R."/>
            <person name="Liu B."/>
            <person name="Li W."/>
            <person name="Simpson S."/>
            <person name="Scheffler B."/>
            <person name="Saski C."/>
            <person name="Grover C."/>
            <person name="Hu G."/>
            <person name="Conover J."/>
            <person name="Carlson J."/>
            <person name="Shu S."/>
            <person name="Boston L."/>
            <person name="Williams M."/>
            <person name="Peterson D."/>
            <person name="Mcgee K."/>
            <person name="Jones D."/>
            <person name="Wendel J."/>
            <person name="Stelly D."/>
            <person name="Grimwood J."/>
            <person name="Schmutz J."/>
        </authorList>
    </citation>
    <scope>NUCLEOTIDE SEQUENCE [LARGE SCALE GENOMIC DNA]</scope>
    <source>
        <strain evidence="7">1808015.09</strain>
    </source>
</reference>
<dbReference type="EMBL" id="CM017700">
    <property type="protein sequence ID" value="TYG86934.1"/>
    <property type="molecule type" value="Genomic_DNA"/>
</dbReference>
<feature type="domain" description="MADS-box" evidence="6">
    <location>
        <begin position="1"/>
        <end position="49"/>
    </location>
</feature>
<dbReference type="InterPro" id="IPR033897">
    <property type="entry name" value="SRF-like_MADS-box"/>
</dbReference>
<dbReference type="SUPFAM" id="SSF55455">
    <property type="entry name" value="SRF-like"/>
    <property type="match status" value="1"/>
</dbReference>
<dbReference type="AlphaFoldDB" id="A0A5D2E0H2"/>
<keyword evidence="2" id="KW-0805">Transcription regulation</keyword>
<dbReference type="SMART" id="SM00432">
    <property type="entry name" value="MADS"/>
    <property type="match status" value="1"/>
</dbReference>
<dbReference type="Gene3D" id="3.40.1810.10">
    <property type="entry name" value="Transcription factor, MADS-box"/>
    <property type="match status" value="1"/>
</dbReference>
<name>A0A5D2E0H2_GOSDA</name>
<dbReference type="Pfam" id="PF00319">
    <property type="entry name" value="SRF-TF"/>
    <property type="match status" value="1"/>
</dbReference>
<sequence>MSRKKIKLAYITNDLVRKTTYKKRTKGLVKKVHELTTLYGIEACTIMYSPDFNSQPEVWSSHVSARRLLSKSKKLPLSKQNN</sequence>
<protein>
    <recommendedName>
        <fullName evidence="6">MADS-box domain-containing protein</fullName>
    </recommendedName>
</protein>
<dbReference type="GO" id="GO:0000987">
    <property type="term" value="F:cis-regulatory region sequence-specific DNA binding"/>
    <property type="evidence" value="ECO:0007669"/>
    <property type="project" value="InterPro"/>
</dbReference>
<gene>
    <name evidence="7" type="ORF">ES288_A13G172200v1</name>
</gene>
<dbReference type="GO" id="GO:0046983">
    <property type="term" value="F:protein dimerization activity"/>
    <property type="evidence" value="ECO:0007669"/>
    <property type="project" value="InterPro"/>
</dbReference>
<evidence type="ECO:0000313" key="7">
    <source>
        <dbReference type="EMBL" id="TYG86934.1"/>
    </source>
</evidence>
<keyword evidence="3" id="KW-0238">DNA-binding</keyword>
<dbReference type="InterPro" id="IPR002100">
    <property type="entry name" value="TF_MADSbox"/>
</dbReference>
<dbReference type="GO" id="GO:0045944">
    <property type="term" value="P:positive regulation of transcription by RNA polymerase II"/>
    <property type="evidence" value="ECO:0007669"/>
    <property type="project" value="InterPro"/>
</dbReference>
<dbReference type="CDD" id="cd00266">
    <property type="entry name" value="MADS_SRF_like"/>
    <property type="match status" value="1"/>
</dbReference>
<evidence type="ECO:0000259" key="6">
    <source>
        <dbReference type="PROSITE" id="PS50066"/>
    </source>
</evidence>
<dbReference type="GO" id="GO:0005634">
    <property type="term" value="C:nucleus"/>
    <property type="evidence" value="ECO:0007669"/>
    <property type="project" value="UniProtKB-SubCell"/>
</dbReference>
<dbReference type="GO" id="GO:0000981">
    <property type="term" value="F:DNA-binding transcription factor activity, RNA polymerase II-specific"/>
    <property type="evidence" value="ECO:0007669"/>
    <property type="project" value="InterPro"/>
</dbReference>
<dbReference type="PROSITE" id="PS50066">
    <property type="entry name" value="MADS_BOX_2"/>
    <property type="match status" value="1"/>
</dbReference>